<dbReference type="RefSeq" id="WP_038236305.1">
    <property type="nucleotide sequence ID" value="NZ_RCNR01000011.1"/>
</dbReference>
<reference evidence="1 2" key="1">
    <citation type="journal article" date="2019" name="Mar. Drugs">
        <title>Comparative Genomics and CAZyme Genome Repertoires of Marine Zobellia amurskyensis KMM 3526(T) and Zobellia laminariae KMM 3676(T).</title>
        <authorList>
            <person name="Chernysheva N."/>
            <person name="Bystritskaya E."/>
            <person name="Stenkova A."/>
            <person name="Golovkin I."/>
            <person name="Nedashkovskaya O."/>
            <person name="Isaeva M."/>
        </authorList>
    </citation>
    <scope>NUCLEOTIDE SEQUENCE [LARGE SCALE GENOMIC DNA]</scope>
    <source>
        <strain evidence="1 2">KMM 3526</strain>
    </source>
</reference>
<comment type="caution">
    <text evidence="1">The sequence shown here is derived from an EMBL/GenBank/DDBJ whole genome shotgun (WGS) entry which is preliminary data.</text>
</comment>
<evidence type="ECO:0000313" key="1">
    <source>
        <dbReference type="EMBL" id="MUH35758.1"/>
    </source>
</evidence>
<name>A0A7X2ZSV1_9FLAO</name>
<dbReference type="OrthoDB" id="1446699at2"/>
<keyword evidence="2" id="KW-1185">Reference proteome</keyword>
<accession>A0A7X2ZSV1</accession>
<gene>
    <name evidence="1" type="ORF">D9O36_07895</name>
</gene>
<organism evidence="1 2">
    <name type="scientific">Zobellia amurskyensis</name>
    <dbReference type="NCBI Taxonomy" id="248905"/>
    <lineage>
        <taxon>Bacteria</taxon>
        <taxon>Pseudomonadati</taxon>
        <taxon>Bacteroidota</taxon>
        <taxon>Flavobacteriia</taxon>
        <taxon>Flavobacteriales</taxon>
        <taxon>Flavobacteriaceae</taxon>
        <taxon>Zobellia</taxon>
    </lineage>
</organism>
<dbReference type="Proteomes" id="UP000540519">
    <property type="component" value="Unassembled WGS sequence"/>
</dbReference>
<sequence>MKIFARFLLLSFWLFAITAPSVITLLDVDNPIIVTNLNEEEQQETGKKSPLEEKFVNDNYFNFSLIALSEHATMGHYYMMGYIDFTLDILLPPPEHIS</sequence>
<dbReference type="EMBL" id="RCNR01000011">
    <property type="protein sequence ID" value="MUH35758.1"/>
    <property type="molecule type" value="Genomic_DNA"/>
</dbReference>
<evidence type="ECO:0000313" key="2">
    <source>
        <dbReference type="Proteomes" id="UP000540519"/>
    </source>
</evidence>
<dbReference type="AlphaFoldDB" id="A0A7X2ZSV1"/>
<protein>
    <submittedName>
        <fullName evidence="1">Uncharacterized protein</fullName>
    </submittedName>
</protein>
<proteinExistence type="predicted"/>